<evidence type="ECO:0000313" key="3">
    <source>
        <dbReference type="Proteomes" id="UP000243579"/>
    </source>
</evidence>
<dbReference type="GO" id="GO:0044458">
    <property type="term" value="P:motile cilium assembly"/>
    <property type="evidence" value="ECO:0007669"/>
    <property type="project" value="TreeGrafter"/>
</dbReference>
<dbReference type="STRING" id="1202772.A0A1V9YPZ2"/>
<dbReference type="SMART" id="SM00320">
    <property type="entry name" value="WD40"/>
    <property type="match status" value="6"/>
</dbReference>
<name>A0A1V9YPZ2_ACHHY</name>
<reference evidence="2 3" key="1">
    <citation type="journal article" date="2014" name="Genome Biol. Evol.">
        <title>The secreted proteins of Achlya hypogyna and Thraustotheca clavata identify the ancestral oomycete secretome and reveal gene acquisitions by horizontal gene transfer.</title>
        <authorList>
            <person name="Misner I."/>
            <person name="Blouin N."/>
            <person name="Leonard G."/>
            <person name="Richards T.A."/>
            <person name="Lane C.E."/>
        </authorList>
    </citation>
    <scope>NUCLEOTIDE SEQUENCE [LARGE SCALE GENOMIC DNA]</scope>
    <source>
        <strain evidence="2 3">ATCC 48635</strain>
    </source>
</reference>
<keyword evidence="1" id="KW-0853">WD repeat</keyword>
<dbReference type="PANTHER" id="PTHR44499:SF1">
    <property type="entry name" value="JOUBERIN"/>
    <property type="match status" value="1"/>
</dbReference>
<dbReference type="Proteomes" id="UP000243579">
    <property type="component" value="Unassembled WGS sequence"/>
</dbReference>
<accession>A0A1V9YPZ2</accession>
<dbReference type="InterPro" id="IPR036322">
    <property type="entry name" value="WD40_repeat_dom_sf"/>
</dbReference>
<dbReference type="InterPro" id="IPR001680">
    <property type="entry name" value="WD40_rpt"/>
</dbReference>
<organism evidence="2 3">
    <name type="scientific">Achlya hypogyna</name>
    <name type="common">Oomycete</name>
    <name type="synonym">Protoachlya hypogyna</name>
    <dbReference type="NCBI Taxonomy" id="1202772"/>
    <lineage>
        <taxon>Eukaryota</taxon>
        <taxon>Sar</taxon>
        <taxon>Stramenopiles</taxon>
        <taxon>Oomycota</taxon>
        <taxon>Saprolegniomycetes</taxon>
        <taxon>Saprolegniales</taxon>
        <taxon>Achlyaceae</taxon>
        <taxon>Achlya</taxon>
    </lineage>
</organism>
<dbReference type="OrthoDB" id="2096344at2759"/>
<comment type="caution">
    <text evidence="2">The sequence shown here is derived from an EMBL/GenBank/DDBJ whole genome shotgun (WGS) entry which is preliminary data.</text>
</comment>
<evidence type="ECO:0000313" key="2">
    <source>
        <dbReference type="EMBL" id="OQR87789.1"/>
    </source>
</evidence>
<dbReference type="PROSITE" id="PS50082">
    <property type="entry name" value="WD_REPEATS_2"/>
    <property type="match status" value="1"/>
</dbReference>
<dbReference type="InterPro" id="IPR052803">
    <property type="entry name" value="Cilium-Associated_Jouberin"/>
</dbReference>
<dbReference type="AlphaFoldDB" id="A0A1V9YPZ2"/>
<protein>
    <submittedName>
        <fullName evidence="2">Jouberin</fullName>
    </submittedName>
</protein>
<dbReference type="EMBL" id="JNBR01001423">
    <property type="protein sequence ID" value="OQR87789.1"/>
    <property type="molecule type" value="Genomic_DNA"/>
</dbReference>
<dbReference type="Pfam" id="PF00400">
    <property type="entry name" value="WD40"/>
    <property type="match status" value="2"/>
</dbReference>
<dbReference type="PANTHER" id="PTHR44499">
    <property type="entry name" value="JOUBERIN"/>
    <property type="match status" value="1"/>
</dbReference>
<gene>
    <name evidence="2" type="ORF">ACHHYP_08026</name>
</gene>
<dbReference type="SUPFAM" id="SSF50978">
    <property type="entry name" value="WD40 repeat-like"/>
    <property type="match status" value="1"/>
</dbReference>
<feature type="repeat" description="WD" evidence="1">
    <location>
        <begin position="385"/>
        <end position="426"/>
    </location>
</feature>
<proteinExistence type="predicted"/>
<sequence length="693" mass="77452">MGIHLLERSRILYWASLGLRPQVQPSQLPKHRSVPEIEGHIPQVFIRGTDALRDDPMIVHPFVLMHLVDITTGAYVAKGDRDRPAVHHIEPMTYIDGALKKHTMCDYILPMATQPCQLAAGGQGTPVWNELLQVCDAYARFLRPELLLLFELVDINAKTELLPACETYHRIAWGFCRPLSPLGTCNVPMTPEETTSHRIQLYEYQPTSWLVAQQTKSLALAPPLPPQPTVYFQFLRYERRRYPSTLHVKFSMAPTPSLVQVHQRPMYAHEEEVCEPLELELHSGGQHLHPTPSFAHLNHAGARDSFSMNAEHLMAFPSVHCKRYPTELCLVPERILHRLHSGHGGCETLAFSHVGTHLAAACVDRLDEYPIRLYHIDTGVQEAAFYGHQGLVYALAWSIDDEFLLSASSDGSAKCWQVSPPMLVHSFYHPLPNFVYCVDWWTNAFGVTGALDGFVRIWTLESGTLATALNPPHPSRVNALRLDVKTQRLYSGDATGVIHVWQSKGSTFELIKTLKHPDLIGKSITSFQLHPKRGQLLVQAQPSTLLQFELRSYLLLNKGYCGMTISSTLVRSTFSPDGRFVASGSEDGAAYLFSSLNGQRIPSSMWGGVFFGDPLCDVAWSTSAHIAAVCSLGSGNPIIVLGARRDDPQIKDSATMDEERDDQQRILRRQRRLSEQVAALLAQDDSVLSAQKT</sequence>
<keyword evidence="3" id="KW-1185">Reference proteome</keyword>
<dbReference type="Gene3D" id="2.130.10.10">
    <property type="entry name" value="YVTN repeat-like/Quinoprotein amine dehydrogenase"/>
    <property type="match status" value="1"/>
</dbReference>
<dbReference type="PROSITE" id="PS50294">
    <property type="entry name" value="WD_REPEATS_REGION"/>
    <property type="match status" value="1"/>
</dbReference>
<evidence type="ECO:0000256" key="1">
    <source>
        <dbReference type="PROSITE-ProRule" id="PRU00221"/>
    </source>
</evidence>
<dbReference type="GO" id="GO:0036064">
    <property type="term" value="C:ciliary basal body"/>
    <property type="evidence" value="ECO:0007669"/>
    <property type="project" value="TreeGrafter"/>
</dbReference>
<dbReference type="InterPro" id="IPR015943">
    <property type="entry name" value="WD40/YVTN_repeat-like_dom_sf"/>
</dbReference>